<keyword evidence="4" id="KW-0460">Magnesium</keyword>
<keyword evidence="3" id="KW-0479">Metal-binding</keyword>
<dbReference type="InterPro" id="IPR005299">
    <property type="entry name" value="MeTrfase_7"/>
</dbReference>
<keyword evidence="1" id="KW-0489">Methyltransferase</keyword>
<keyword evidence="2" id="KW-0808">Transferase</keyword>
<dbReference type="AlphaFoldDB" id="A0ABD1MD75"/>
<dbReference type="PANTHER" id="PTHR31009">
    <property type="entry name" value="S-ADENOSYL-L-METHIONINE:CARBOXYL METHYLTRANSFERASE FAMILY PROTEIN"/>
    <property type="match status" value="1"/>
</dbReference>
<dbReference type="Pfam" id="PF03492">
    <property type="entry name" value="Methyltransf_7"/>
    <property type="match status" value="1"/>
</dbReference>
<evidence type="ECO:0000256" key="4">
    <source>
        <dbReference type="ARBA" id="ARBA00022842"/>
    </source>
</evidence>
<dbReference type="SUPFAM" id="SSF53335">
    <property type="entry name" value="S-adenosyl-L-methionine-dependent methyltransferases"/>
    <property type="match status" value="1"/>
</dbReference>
<name>A0ABD1MD75_9FABA</name>
<proteinExistence type="predicted"/>
<dbReference type="InterPro" id="IPR042086">
    <property type="entry name" value="MeTrfase_capping"/>
</dbReference>
<dbReference type="EMBL" id="JBGMDY010000005">
    <property type="protein sequence ID" value="KAL2333729.1"/>
    <property type="molecule type" value="Genomic_DNA"/>
</dbReference>
<dbReference type="GO" id="GO:0008168">
    <property type="term" value="F:methyltransferase activity"/>
    <property type="evidence" value="ECO:0007669"/>
    <property type="project" value="UniProtKB-KW"/>
</dbReference>
<gene>
    <name evidence="5" type="ORF">Fmac_014942</name>
</gene>
<dbReference type="GO" id="GO:0046872">
    <property type="term" value="F:metal ion binding"/>
    <property type="evidence" value="ECO:0007669"/>
    <property type="project" value="UniProtKB-KW"/>
</dbReference>
<reference evidence="5 6" key="1">
    <citation type="submission" date="2024-08" db="EMBL/GenBank/DDBJ databases">
        <title>Insights into the chromosomal genome structure of Flemingia macrophylla.</title>
        <authorList>
            <person name="Ding Y."/>
            <person name="Zhao Y."/>
            <person name="Bi W."/>
            <person name="Wu M."/>
            <person name="Zhao G."/>
            <person name="Gong Y."/>
            <person name="Li W."/>
            <person name="Zhang P."/>
        </authorList>
    </citation>
    <scope>NUCLEOTIDE SEQUENCE [LARGE SCALE GENOMIC DNA]</scope>
    <source>
        <strain evidence="5">DYQJB</strain>
        <tissue evidence="5">Leaf</tissue>
    </source>
</reference>
<accession>A0ABD1MD75</accession>
<organism evidence="5 6">
    <name type="scientific">Flemingia macrophylla</name>
    <dbReference type="NCBI Taxonomy" id="520843"/>
    <lineage>
        <taxon>Eukaryota</taxon>
        <taxon>Viridiplantae</taxon>
        <taxon>Streptophyta</taxon>
        <taxon>Embryophyta</taxon>
        <taxon>Tracheophyta</taxon>
        <taxon>Spermatophyta</taxon>
        <taxon>Magnoliopsida</taxon>
        <taxon>eudicotyledons</taxon>
        <taxon>Gunneridae</taxon>
        <taxon>Pentapetalae</taxon>
        <taxon>rosids</taxon>
        <taxon>fabids</taxon>
        <taxon>Fabales</taxon>
        <taxon>Fabaceae</taxon>
        <taxon>Papilionoideae</taxon>
        <taxon>50 kb inversion clade</taxon>
        <taxon>NPAAA clade</taxon>
        <taxon>indigoferoid/millettioid clade</taxon>
        <taxon>Phaseoleae</taxon>
        <taxon>Flemingia</taxon>
    </lineage>
</organism>
<sequence length="372" mass="41666">MEVAQVLHMNGGVGEASYANNSFVQQKVLCLTKPIREEAITSLFCSTLPKSLAIADLGCSSGPNTLFVVSEVIKIVEKLCQELNHKSPEYKVFLNDLPGNDFNNIFKSLDSFKEKLCHEMETRIGPCYFSGVPGSFYGRVFPNQSLHFVHSSYSLQWLSKVPEGVENNKGNIYIASTSPPNVVRAYYQQFQRDFSHFLNCRAAELVEGGRMVLTILGRRSDNPSSKDGCYIWELMATALNDMVLQGIIKEEQLDSFNIPQYTPSPSEVKLEVMKEGSFAINRVEVSEVNWNPFDDWNALESESGRSESLGDGGYNVAQCMRAVAEPMLVSHFGEAIIQDVFSRYQEILADRMSKEKTEFINVTILLTRKASA</sequence>
<dbReference type="FunFam" id="3.40.50.150:FF:000794">
    <property type="entry name" value="Jasmonate O-methyltransferase, putative"/>
    <property type="match status" value="1"/>
</dbReference>
<dbReference type="Proteomes" id="UP001603857">
    <property type="component" value="Unassembled WGS sequence"/>
</dbReference>
<keyword evidence="6" id="KW-1185">Reference proteome</keyword>
<evidence type="ECO:0000256" key="3">
    <source>
        <dbReference type="ARBA" id="ARBA00022723"/>
    </source>
</evidence>
<dbReference type="Gene3D" id="1.10.1200.270">
    <property type="entry name" value="Methyltransferase, alpha-helical capping domain"/>
    <property type="match status" value="1"/>
</dbReference>
<dbReference type="InterPro" id="IPR029063">
    <property type="entry name" value="SAM-dependent_MTases_sf"/>
</dbReference>
<evidence type="ECO:0000313" key="5">
    <source>
        <dbReference type="EMBL" id="KAL2333729.1"/>
    </source>
</evidence>
<dbReference type="Gene3D" id="3.40.50.150">
    <property type="entry name" value="Vaccinia Virus protein VP39"/>
    <property type="match status" value="1"/>
</dbReference>
<evidence type="ECO:0000256" key="1">
    <source>
        <dbReference type="ARBA" id="ARBA00022603"/>
    </source>
</evidence>
<evidence type="ECO:0000313" key="6">
    <source>
        <dbReference type="Proteomes" id="UP001603857"/>
    </source>
</evidence>
<comment type="caution">
    <text evidence="5">The sequence shown here is derived from an EMBL/GenBank/DDBJ whole genome shotgun (WGS) entry which is preliminary data.</text>
</comment>
<protein>
    <recommendedName>
        <fullName evidence="7">Salicylate carboxymethyltransferase</fullName>
    </recommendedName>
</protein>
<evidence type="ECO:0008006" key="7">
    <source>
        <dbReference type="Google" id="ProtNLM"/>
    </source>
</evidence>
<dbReference type="GO" id="GO:0032259">
    <property type="term" value="P:methylation"/>
    <property type="evidence" value="ECO:0007669"/>
    <property type="project" value="UniProtKB-KW"/>
</dbReference>
<evidence type="ECO:0000256" key="2">
    <source>
        <dbReference type="ARBA" id="ARBA00022679"/>
    </source>
</evidence>